<feature type="region of interest" description="Disordered" evidence="3">
    <location>
        <begin position="479"/>
        <end position="501"/>
    </location>
</feature>
<keyword evidence="2" id="KW-0812">Transmembrane</keyword>
<evidence type="ECO:0000313" key="4">
    <source>
        <dbReference type="EMBL" id="CAI07127.1"/>
    </source>
</evidence>
<dbReference type="eggNOG" id="COG1538">
    <property type="taxonomic scope" value="Bacteria"/>
</dbReference>
<feature type="compositionally biased region" description="Low complexity" evidence="3">
    <location>
        <begin position="1"/>
        <end position="19"/>
    </location>
</feature>
<comment type="subcellular location">
    <subcellularLocation>
        <location evidence="2">Cell membrane</location>
        <topology evidence="2">Lipid-anchor</topology>
    </subcellularLocation>
</comment>
<dbReference type="InterPro" id="IPR003423">
    <property type="entry name" value="OMP_efflux"/>
</dbReference>
<keyword evidence="2" id="KW-1134">Transmembrane beta strand</keyword>
<dbReference type="GO" id="GO:0005886">
    <property type="term" value="C:plasma membrane"/>
    <property type="evidence" value="ECO:0007669"/>
    <property type="project" value="UniProtKB-SubCell"/>
</dbReference>
<gene>
    <name evidence="4" type="ORF">ebA1847</name>
</gene>
<dbReference type="Pfam" id="PF02321">
    <property type="entry name" value="OEP"/>
    <property type="match status" value="2"/>
</dbReference>
<protein>
    <submittedName>
        <fullName evidence="4">Probable outer membrane protein</fullName>
    </submittedName>
</protein>
<dbReference type="Gene3D" id="2.20.200.10">
    <property type="entry name" value="Outer membrane efflux proteins (OEP)"/>
    <property type="match status" value="1"/>
</dbReference>
<dbReference type="Proteomes" id="UP000006552">
    <property type="component" value="Chromosome"/>
</dbReference>
<dbReference type="SUPFAM" id="SSF56954">
    <property type="entry name" value="Outer membrane efflux proteins (OEP)"/>
    <property type="match status" value="1"/>
</dbReference>
<evidence type="ECO:0000313" key="5">
    <source>
        <dbReference type="Proteomes" id="UP000006552"/>
    </source>
</evidence>
<dbReference type="HOGENOM" id="CLU_012817_13_1_4"/>
<dbReference type="Gene3D" id="1.20.1600.10">
    <property type="entry name" value="Outer membrane efflux proteins (OEP)"/>
    <property type="match status" value="1"/>
</dbReference>
<name>Q5P6D4_AROAE</name>
<dbReference type="EMBL" id="CR555306">
    <property type="protein sequence ID" value="CAI07127.1"/>
    <property type="molecule type" value="Genomic_DNA"/>
</dbReference>
<dbReference type="GO" id="GO:0015562">
    <property type="term" value="F:efflux transmembrane transporter activity"/>
    <property type="evidence" value="ECO:0007669"/>
    <property type="project" value="InterPro"/>
</dbReference>
<dbReference type="RefSeq" id="WP_011236852.1">
    <property type="nucleotide sequence ID" value="NC_006513.1"/>
</dbReference>
<feature type="region of interest" description="Disordered" evidence="3">
    <location>
        <begin position="1"/>
        <end position="21"/>
    </location>
</feature>
<dbReference type="AlphaFoldDB" id="Q5P6D4"/>
<keyword evidence="5" id="KW-1185">Reference proteome</keyword>
<proteinExistence type="inferred from homology"/>
<organism evidence="4 5">
    <name type="scientific">Aromatoleum aromaticum (strain DSM 19018 / LMG 30748 / EbN1)</name>
    <name type="common">Azoarcus sp. (strain EbN1)</name>
    <dbReference type="NCBI Taxonomy" id="76114"/>
    <lineage>
        <taxon>Bacteria</taxon>
        <taxon>Pseudomonadati</taxon>
        <taxon>Pseudomonadota</taxon>
        <taxon>Betaproteobacteria</taxon>
        <taxon>Rhodocyclales</taxon>
        <taxon>Rhodocyclaceae</taxon>
        <taxon>Aromatoleum</taxon>
    </lineage>
</organism>
<dbReference type="KEGG" id="eba:ebA1847"/>
<dbReference type="PANTHER" id="PTHR30203">
    <property type="entry name" value="OUTER MEMBRANE CATION EFFLUX PROTEIN"/>
    <property type="match status" value="1"/>
</dbReference>
<keyword evidence="2" id="KW-0472">Membrane</keyword>
<keyword evidence="2" id="KW-0564">Palmitate</keyword>
<dbReference type="PANTHER" id="PTHR30203:SF33">
    <property type="entry name" value="BLR4455 PROTEIN"/>
    <property type="match status" value="1"/>
</dbReference>
<comment type="similarity">
    <text evidence="1 2">Belongs to the outer membrane factor (OMF) (TC 1.B.17) family.</text>
</comment>
<sequence>MTFSMPSSSFPAPPGGSSRAGRRGRRALLLAVVALLAAGCAITEPATRPGLTMPPGWSEPVPAAAMQPGAGWWRSFSSRPLQGLIDEALAGSPDFRIAAERVRQAEIQLRTAGASLLPFATVGGDTDWRRTDPARGRAIDSESSGVSLAISYEVDLWGRLAAGVAGADASLAATRHDFEAVRLTLVAGVASTYFQLLTTRTRIDIARDNIAIAERVFDIVEARYRNGAASALDVSRQHGTVLAQRAALLPLENQERQTLSALAVLLGRVPQGFGVDGETLATLAIPEVAPGLPADLLVRRPDLASAEAQLAGADADVAAARAALLPSVQLSGSAGLASTALLSLANPSNSVALTASLTQTLFDGGRLRNDVEAARSRRREFVENYRAAIFTALKEVEDALGNADRNRRQEGTQQLIRDQAARALRLAELRYREGADDLLAVLDAQRTLFQAQDLLAQLRFARLSAALDLFKALGGGWEHPRPTASATTRTSAMYPGDDAGD</sequence>
<evidence type="ECO:0000256" key="3">
    <source>
        <dbReference type="SAM" id="MobiDB-lite"/>
    </source>
</evidence>
<keyword evidence="2" id="KW-0449">Lipoprotein</keyword>
<dbReference type="InterPro" id="IPR010131">
    <property type="entry name" value="MdtP/NodT-like"/>
</dbReference>
<feature type="compositionally biased region" description="Low complexity" evidence="3">
    <location>
        <begin position="482"/>
        <end position="492"/>
    </location>
</feature>
<reference evidence="4 5" key="1">
    <citation type="journal article" date="2005" name="Arch. Microbiol.">
        <title>The genome sequence of an anaerobic aromatic-degrading denitrifying bacterium, strain EbN1.</title>
        <authorList>
            <person name="Rabus R."/>
            <person name="Kube M."/>
            <person name="Heider J."/>
            <person name="Beck A."/>
            <person name="Heitmann K."/>
            <person name="Widdel F."/>
            <person name="Reinhardt R."/>
        </authorList>
    </citation>
    <scope>NUCLEOTIDE SEQUENCE [LARGE SCALE GENOMIC DNA]</scope>
    <source>
        <strain evidence="4 5">EbN1</strain>
    </source>
</reference>
<dbReference type="NCBIfam" id="TIGR01845">
    <property type="entry name" value="outer_NodT"/>
    <property type="match status" value="1"/>
</dbReference>
<dbReference type="STRING" id="76114.ebA1847"/>
<evidence type="ECO:0000256" key="1">
    <source>
        <dbReference type="ARBA" id="ARBA00007613"/>
    </source>
</evidence>
<evidence type="ECO:0000256" key="2">
    <source>
        <dbReference type="RuleBase" id="RU362097"/>
    </source>
</evidence>
<accession>Q5P6D4</accession>